<dbReference type="AlphaFoldDB" id="A0A4R8DIF1"/>
<sequence>MRKHTTPYVDLELLDNGILIATYKKQMQITLDMARQIVRDRLEFAGRTPRPLMLLNQGVVEMKRAALRYLSTAEGIAGISATAVVTGKANTYAIIELIMKLHKPPFPIKWVKNEEKAMKWLQQFLPPCTNESDKSTSSWPPTQPVTLVKD</sequence>
<feature type="domain" description="DUF7793" evidence="2">
    <location>
        <begin position="14"/>
        <end position="124"/>
    </location>
</feature>
<feature type="region of interest" description="Disordered" evidence="1">
    <location>
        <begin position="129"/>
        <end position="150"/>
    </location>
</feature>
<name>A0A4R8DIF1_9BACT</name>
<dbReference type="Gene3D" id="3.40.970.30">
    <property type="entry name" value="yp_829618.1 like domains"/>
    <property type="match status" value="1"/>
</dbReference>
<keyword evidence="4" id="KW-1185">Reference proteome</keyword>
<evidence type="ECO:0000259" key="2">
    <source>
        <dbReference type="Pfam" id="PF25056"/>
    </source>
</evidence>
<evidence type="ECO:0000313" key="4">
    <source>
        <dbReference type="Proteomes" id="UP000294498"/>
    </source>
</evidence>
<dbReference type="RefSeq" id="WP_133998645.1">
    <property type="nucleotide sequence ID" value="NZ_SODV01000002.1"/>
</dbReference>
<evidence type="ECO:0000256" key="1">
    <source>
        <dbReference type="SAM" id="MobiDB-lite"/>
    </source>
</evidence>
<dbReference type="OrthoDB" id="957652at2"/>
<accession>A0A4R8DIF1</accession>
<proteinExistence type="predicted"/>
<dbReference type="Proteomes" id="UP000294498">
    <property type="component" value="Unassembled WGS sequence"/>
</dbReference>
<protein>
    <recommendedName>
        <fullName evidence="2">DUF7793 domain-containing protein</fullName>
    </recommendedName>
</protein>
<dbReference type="EMBL" id="SODV01000002">
    <property type="protein sequence ID" value="TDW97074.1"/>
    <property type="molecule type" value="Genomic_DNA"/>
</dbReference>
<organism evidence="3 4">
    <name type="scientific">Dinghuibacter silviterrae</name>
    <dbReference type="NCBI Taxonomy" id="1539049"/>
    <lineage>
        <taxon>Bacteria</taxon>
        <taxon>Pseudomonadati</taxon>
        <taxon>Bacteroidota</taxon>
        <taxon>Chitinophagia</taxon>
        <taxon>Chitinophagales</taxon>
        <taxon>Chitinophagaceae</taxon>
        <taxon>Dinghuibacter</taxon>
    </lineage>
</organism>
<reference evidence="3 4" key="1">
    <citation type="submission" date="2019-03" db="EMBL/GenBank/DDBJ databases">
        <title>Genomic Encyclopedia of Type Strains, Phase IV (KMG-IV): sequencing the most valuable type-strain genomes for metagenomic binning, comparative biology and taxonomic classification.</title>
        <authorList>
            <person name="Goeker M."/>
        </authorList>
    </citation>
    <scope>NUCLEOTIDE SEQUENCE [LARGE SCALE GENOMIC DNA]</scope>
    <source>
        <strain evidence="3 4">DSM 100059</strain>
    </source>
</reference>
<dbReference type="Pfam" id="PF25056">
    <property type="entry name" value="DUF7793"/>
    <property type="match status" value="1"/>
</dbReference>
<evidence type="ECO:0000313" key="3">
    <source>
        <dbReference type="EMBL" id="TDW97074.1"/>
    </source>
</evidence>
<dbReference type="InterPro" id="IPR056695">
    <property type="entry name" value="DUF7793"/>
</dbReference>
<gene>
    <name evidence="3" type="ORF">EDB95_4914</name>
</gene>
<comment type="caution">
    <text evidence="3">The sequence shown here is derived from an EMBL/GenBank/DDBJ whole genome shotgun (WGS) entry which is preliminary data.</text>
</comment>